<keyword evidence="1" id="KW-0678">Repressor</keyword>
<dbReference type="Proteomes" id="UP000324233">
    <property type="component" value="Chromosome"/>
</dbReference>
<keyword evidence="3" id="KW-0808">Transferase</keyword>
<dbReference type="InterPro" id="IPR016181">
    <property type="entry name" value="Acyl_CoA_acyltransferase"/>
</dbReference>
<name>A0A5B9WCT8_9BACT</name>
<dbReference type="SUPFAM" id="SSF55729">
    <property type="entry name" value="Acyl-CoA N-acyltransferases (Nat)"/>
    <property type="match status" value="1"/>
</dbReference>
<accession>A0A5B9WCT8</accession>
<comment type="catalytic activity">
    <reaction evidence="5">
        <text>glycyl-tRNA(Gly) + acetyl-CoA = N-acetylglycyl-tRNA(Gly) + CoA + H(+)</text>
        <dbReference type="Rhea" id="RHEA:81867"/>
        <dbReference type="Rhea" id="RHEA-COMP:9683"/>
        <dbReference type="Rhea" id="RHEA-COMP:19766"/>
        <dbReference type="ChEBI" id="CHEBI:15378"/>
        <dbReference type="ChEBI" id="CHEBI:57287"/>
        <dbReference type="ChEBI" id="CHEBI:57288"/>
        <dbReference type="ChEBI" id="CHEBI:78522"/>
        <dbReference type="ChEBI" id="CHEBI:232036"/>
    </reaction>
</comment>
<dbReference type="InterPro" id="IPR000182">
    <property type="entry name" value="GNAT_dom"/>
</dbReference>
<dbReference type="PANTHER" id="PTHR36449:SF1">
    <property type="entry name" value="ACETYLTRANSFERASE"/>
    <property type="match status" value="1"/>
</dbReference>
<reference evidence="7 8" key="1">
    <citation type="submission" date="2019-08" db="EMBL/GenBank/DDBJ databases">
        <title>Deep-cultivation of Planctomycetes and their phenomic and genomic characterization uncovers novel biology.</title>
        <authorList>
            <person name="Wiegand S."/>
            <person name="Jogler M."/>
            <person name="Boedeker C."/>
            <person name="Pinto D."/>
            <person name="Vollmers J."/>
            <person name="Rivas-Marin E."/>
            <person name="Kohn T."/>
            <person name="Peeters S.H."/>
            <person name="Heuer A."/>
            <person name="Rast P."/>
            <person name="Oberbeckmann S."/>
            <person name="Bunk B."/>
            <person name="Jeske O."/>
            <person name="Meyerdierks A."/>
            <person name="Storesund J.E."/>
            <person name="Kallscheuer N."/>
            <person name="Luecker S."/>
            <person name="Lage O.M."/>
            <person name="Pohl T."/>
            <person name="Merkel B.J."/>
            <person name="Hornburger P."/>
            <person name="Mueller R.-W."/>
            <person name="Bruemmer F."/>
            <person name="Labrenz M."/>
            <person name="Spormann A.M."/>
            <person name="Op den Camp H."/>
            <person name="Overmann J."/>
            <person name="Amann R."/>
            <person name="Jetten M.S.M."/>
            <person name="Mascher T."/>
            <person name="Medema M.H."/>
            <person name="Devos D.P."/>
            <person name="Kaster A.-K."/>
            <person name="Ovreas L."/>
            <person name="Rohde M."/>
            <person name="Galperin M.Y."/>
            <person name="Jogler C."/>
        </authorList>
    </citation>
    <scope>NUCLEOTIDE SEQUENCE [LARGE SCALE GENOMIC DNA]</scope>
    <source>
        <strain evidence="7 8">OJF2</strain>
    </source>
</reference>
<keyword evidence="8" id="KW-1185">Reference proteome</keyword>
<dbReference type="AlphaFoldDB" id="A0A5B9WCT8"/>
<keyword evidence="2" id="KW-1277">Toxin-antitoxin system</keyword>
<gene>
    <name evidence="7" type="ORF">OJF2_66450</name>
</gene>
<dbReference type="Gene3D" id="3.40.630.30">
    <property type="match status" value="1"/>
</dbReference>
<dbReference type="Pfam" id="PF13508">
    <property type="entry name" value="Acetyltransf_7"/>
    <property type="match status" value="1"/>
</dbReference>
<evidence type="ECO:0000313" key="8">
    <source>
        <dbReference type="Proteomes" id="UP000324233"/>
    </source>
</evidence>
<sequence>MADWIIETLAGDHDKSSFSCGRPILDDFLRLRAGQYESRRLGKTFVAVAPGEKRVLGYYTLAAGSIHYEDLPPAASRKLPKHPVPAVLLARLAVDRSVQGKRVGEGLLLDAMQRSSDLARSLGIHAIVVDALDDAAVSFYRKFGFTPLLDNVRHLFLPMATVQRLLG</sequence>
<dbReference type="GO" id="GO:0016747">
    <property type="term" value="F:acyltransferase activity, transferring groups other than amino-acyl groups"/>
    <property type="evidence" value="ECO:0007669"/>
    <property type="project" value="InterPro"/>
</dbReference>
<evidence type="ECO:0000256" key="4">
    <source>
        <dbReference type="ARBA" id="ARBA00023315"/>
    </source>
</evidence>
<dbReference type="KEGG" id="agv:OJF2_66450"/>
<dbReference type="RefSeq" id="WP_148597532.1">
    <property type="nucleotide sequence ID" value="NZ_CP042997.1"/>
</dbReference>
<evidence type="ECO:0000256" key="3">
    <source>
        <dbReference type="ARBA" id="ARBA00022679"/>
    </source>
</evidence>
<evidence type="ECO:0000256" key="2">
    <source>
        <dbReference type="ARBA" id="ARBA00022649"/>
    </source>
</evidence>
<evidence type="ECO:0000256" key="1">
    <source>
        <dbReference type="ARBA" id="ARBA00022491"/>
    </source>
</evidence>
<evidence type="ECO:0000313" key="7">
    <source>
        <dbReference type="EMBL" id="QEH38049.1"/>
    </source>
</evidence>
<protein>
    <recommendedName>
        <fullName evidence="6">N-acetyltransferase domain-containing protein</fullName>
    </recommendedName>
</protein>
<dbReference type="EMBL" id="CP042997">
    <property type="protein sequence ID" value="QEH38049.1"/>
    <property type="molecule type" value="Genomic_DNA"/>
</dbReference>
<evidence type="ECO:0000256" key="5">
    <source>
        <dbReference type="ARBA" id="ARBA00049880"/>
    </source>
</evidence>
<feature type="domain" description="N-acetyltransferase" evidence="6">
    <location>
        <begin position="54"/>
        <end position="146"/>
    </location>
</feature>
<dbReference type="OrthoDB" id="9799147at2"/>
<keyword evidence="4" id="KW-0012">Acyltransferase</keyword>
<dbReference type="PANTHER" id="PTHR36449">
    <property type="entry name" value="ACETYLTRANSFERASE-RELATED"/>
    <property type="match status" value="1"/>
</dbReference>
<evidence type="ECO:0000259" key="6">
    <source>
        <dbReference type="Pfam" id="PF13508"/>
    </source>
</evidence>
<organism evidence="7 8">
    <name type="scientific">Aquisphaera giovannonii</name>
    <dbReference type="NCBI Taxonomy" id="406548"/>
    <lineage>
        <taxon>Bacteria</taxon>
        <taxon>Pseudomonadati</taxon>
        <taxon>Planctomycetota</taxon>
        <taxon>Planctomycetia</taxon>
        <taxon>Isosphaerales</taxon>
        <taxon>Isosphaeraceae</taxon>
        <taxon>Aquisphaera</taxon>
    </lineage>
</organism>
<proteinExistence type="predicted"/>